<sequence length="523" mass="56684">MRINKLTSIIASVILLAGCTKGTHQSIDTIIIGDVIYNGASQTPFSGVIGIDKGNIVFVQKHLPTDIKAKKTINAQDLIIAPGFIDPHTHACNDFKGGLTNLNANYLTQGVSTVFCNVDGGGDVDVAGTLQDYQQQGIGTNVGLYVGHGSVRKAVMGRVNRTPSNSELEQMRELVKEAMNAGALGLSTGLYYVPGNYATTEEVIELAKIAAEHGGVYDSHIRDESSYSIGLIGAIEEVIAIGEEAKLPVHIAHIKALGTDVWGESEQVIKLIDNARARGIEVSADQYPWRASGTSVAGSLVPREVLAGSKEEYLARLQDAAQWPAIRTAMLENLRRRGGADSLLISDPTRPDIRGKTLAQIAEDWQLDAIDAAKKIIISGNARVASFNMSEDDIKAYMQAPWVMTSSDGSPGHPRKYASFPKKYHEYVYQKKWLNLAEFIYKSSTLTAETFGLTNRGKLVVGNVADIVIFDKEKFAANADYLNPEKLSSGVQWMLINGQLAIDNGKVLNVLAGQTIRQNQSLR</sequence>
<dbReference type="InterPro" id="IPR011059">
    <property type="entry name" value="Metal-dep_hydrolase_composite"/>
</dbReference>
<dbReference type="AlphaFoldDB" id="A0AAD0S307"/>
<evidence type="ECO:0000259" key="1">
    <source>
        <dbReference type="Pfam" id="PF07969"/>
    </source>
</evidence>
<dbReference type="InterPro" id="IPR023100">
    <property type="entry name" value="D-aminoacylase_insert_dom_sf"/>
</dbReference>
<accession>A0AAD0S307</accession>
<proteinExistence type="predicted"/>
<organism evidence="2 3">
    <name type="scientific">Pseudoalteromonas lipolytica</name>
    <dbReference type="NCBI Taxonomy" id="570156"/>
    <lineage>
        <taxon>Bacteria</taxon>
        <taxon>Pseudomonadati</taxon>
        <taxon>Pseudomonadota</taxon>
        <taxon>Gammaproteobacteria</taxon>
        <taxon>Alteromonadales</taxon>
        <taxon>Pseudoalteromonadaceae</taxon>
        <taxon>Pseudoalteromonas</taxon>
    </lineage>
</organism>
<dbReference type="EMBL" id="CP032091">
    <property type="protein sequence ID" value="AXV67260.1"/>
    <property type="molecule type" value="Genomic_DNA"/>
</dbReference>
<evidence type="ECO:0000313" key="3">
    <source>
        <dbReference type="Proteomes" id="UP000264605"/>
    </source>
</evidence>
<dbReference type="Pfam" id="PF07969">
    <property type="entry name" value="Amidohydro_3"/>
    <property type="match status" value="1"/>
</dbReference>
<protein>
    <recommendedName>
        <fullName evidence="1">Amidohydrolase 3 domain-containing protein</fullName>
    </recommendedName>
</protein>
<dbReference type="PROSITE" id="PS51257">
    <property type="entry name" value="PROKAR_LIPOPROTEIN"/>
    <property type="match status" value="1"/>
</dbReference>
<name>A0AAD0S307_9GAMM</name>
<dbReference type="SUPFAM" id="SSF51556">
    <property type="entry name" value="Metallo-dependent hydrolases"/>
    <property type="match status" value="1"/>
</dbReference>
<dbReference type="GO" id="GO:0016811">
    <property type="term" value="F:hydrolase activity, acting on carbon-nitrogen (but not peptide) bonds, in linear amides"/>
    <property type="evidence" value="ECO:0007669"/>
    <property type="project" value="InterPro"/>
</dbReference>
<dbReference type="RefSeq" id="WP_065979197.1">
    <property type="nucleotide sequence ID" value="NZ_CP032091.1"/>
</dbReference>
<dbReference type="PANTHER" id="PTHR11647:SF1">
    <property type="entry name" value="COLLAPSIN RESPONSE MEDIATOR PROTEIN"/>
    <property type="match status" value="1"/>
</dbReference>
<evidence type="ECO:0000313" key="2">
    <source>
        <dbReference type="EMBL" id="AXV67260.1"/>
    </source>
</evidence>
<dbReference type="PANTHER" id="PTHR11647">
    <property type="entry name" value="HYDRANTOINASE/DIHYDROPYRIMIDINASE FAMILY MEMBER"/>
    <property type="match status" value="1"/>
</dbReference>
<dbReference type="Proteomes" id="UP000264605">
    <property type="component" value="Plasmid unnamed1"/>
</dbReference>
<dbReference type="GeneID" id="99507429"/>
<dbReference type="InterPro" id="IPR013108">
    <property type="entry name" value="Amidohydro_3"/>
</dbReference>
<dbReference type="Gene3D" id="3.30.1490.130">
    <property type="entry name" value="D-aminoacylase. Domain 3"/>
    <property type="match status" value="1"/>
</dbReference>
<dbReference type="KEGG" id="pdj:D0907_18255"/>
<dbReference type="InterPro" id="IPR032466">
    <property type="entry name" value="Metal_Hydrolase"/>
</dbReference>
<reference evidence="2 3" key="1">
    <citation type="submission" date="2018-08" db="EMBL/GenBank/DDBJ databases">
        <title>Draft genome sequence of Pseudoalteromonas donghaensis HJ51.</title>
        <authorList>
            <person name="Oh J."/>
            <person name="Roh D."/>
        </authorList>
    </citation>
    <scope>NUCLEOTIDE SEQUENCE [LARGE SCALE GENOMIC DNA]</scope>
    <source>
        <strain evidence="2 3">HJ51</strain>
        <plasmid evidence="2 3">unnamed1</plasmid>
    </source>
</reference>
<feature type="domain" description="Amidohydrolase 3" evidence="1">
    <location>
        <begin position="71"/>
        <end position="258"/>
    </location>
</feature>
<dbReference type="Gene3D" id="2.30.40.10">
    <property type="entry name" value="Urease, subunit C, domain 1"/>
    <property type="match status" value="1"/>
</dbReference>
<keyword evidence="2" id="KW-0614">Plasmid</keyword>
<gene>
    <name evidence="2" type="ORF">D0907_18255</name>
</gene>
<geneLocation type="plasmid" evidence="2 3">
    <name>unnamed1</name>
</geneLocation>
<dbReference type="SUPFAM" id="SSF51338">
    <property type="entry name" value="Composite domain of metallo-dependent hydrolases"/>
    <property type="match status" value="1"/>
</dbReference>
<dbReference type="Gene3D" id="3.20.20.140">
    <property type="entry name" value="Metal-dependent hydrolases"/>
    <property type="match status" value="1"/>
</dbReference>
<dbReference type="InterPro" id="IPR050378">
    <property type="entry name" value="Metallo-dep_Hydrolases_sf"/>
</dbReference>